<dbReference type="InterPro" id="IPR001810">
    <property type="entry name" value="F-box_dom"/>
</dbReference>
<dbReference type="OrthoDB" id="612216at2759"/>
<dbReference type="PANTHER" id="PTHR31900:SF30">
    <property type="entry name" value="SUPERFAMILY PROTEIN, PUTATIVE-RELATED"/>
    <property type="match status" value="1"/>
</dbReference>
<accession>A0A6P8D3B1</accession>
<proteinExistence type="predicted"/>
<dbReference type="PANTHER" id="PTHR31900">
    <property type="entry name" value="F-BOX/RNI SUPERFAMILY PROTEIN-RELATED"/>
    <property type="match status" value="1"/>
</dbReference>
<feature type="domain" description="F-box" evidence="1">
    <location>
        <begin position="21"/>
        <end position="57"/>
    </location>
</feature>
<dbReference type="GeneID" id="116203363"/>
<dbReference type="Pfam" id="PF24758">
    <property type="entry name" value="LRR_At5g56370"/>
    <property type="match status" value="1"/>
</dbReference>
<dbReference type="InterPro" id="IPR032675">
    <property type="entry name" value="LRR_dom_sf"/>
</dbReference>
<dbReference type="SUPFAM" id="SSF81383">
    <property type="entry name" value="F-box domain"/>
    <property type="match status" value="1"/>
</dbReference>
<dbReference type="InterPro" id="IPR036047">
    <property type="entry name" value="F-box-like_dom_sf"/>
</dbReference>
<dbReference type="Gene3D" id="1.20.1280.50">
    <property type="match status" value="1"/>
</dbReference>
<dbReference type="InterPro" id="IPR053781">
    <property type="entry name" value="F-box_AtFBL13-like"/>
</dbReference>
<dbReference type="SUPFAM" id="SSF52047">
    <property type="entry name" value="RNI-like"/>
    <property type="match status" value="1"/>
</dbReference>
<dbReference type="PROSITE" id="PS50181">
    <property type="entry name" value="FBOX"/>
    <property type="match status" value="1"/>
</dbReference>
<evidence type="ECO:0000313" key="2">
    <source>
        <dbReference type="Proteomes" id="UP000515151"/>
    </source>
</evidence>
<organism evidence="2 3">
    <name type="scientific">Punica granatum</name>
    <name type="common">Pomegranate</name>
    <dbReference type="NCBI Taxonomy" id="22663"/>
    <lineage>
        <taxon>Eukaryota</taxon>
        <taxon>Viridiplantae</taxon>
        <taxon>Streptophyta</taxon>
        <taxon>Embryophyta</taxon>
        <taxon>Tracheophyta</taxon>
        <taxon>Spermatophyta</taxon>
        <taxon>Magnoliopsida</taxon>
        <taxon>eudicotyledons</taxon>
        <taxon>Gunneridae</taxon>
        <taxon>Pentapetalae</taxon>
        <taxon>rosids</taxon>
        <taxon>malvids</taxon>
        <taxon>Myrtales</taxon>
        <taxon>Lythraceae</taxon>
        <taxon>Punica</taxon>
    </lineage>
</organism>
<evidence type="ECO:0000259" key="1">
    <source>
        <dbReference type="PROSITE" id="PS50181"/>
    </source>
</evidence>
<dbReference type="Gene3D" id="3.80.10.10">
    <property type="entry name" value="Ribonuclease Inhibitor"/>
    <property type="match status" value="1"/>
</dbReference>
<evidence type="ECO:0000313" key="3">
    <source>
        <dbReference type="RefSeq" id="XP_031390910.1"/>
    </source>
</evidence>
<keyword evidence="2" id="KW-1185">Reference proteome</keyword>
<dbReference type="Proteomes" id="UP000515151">
    <property type="component" value="Chromosome 4"/>
</dbReference>
<protein>
    <submittedName>
        <fullName evidence="3">F-box/LRR-repeat protein At3g58900-like</fullName>
    </submittedName>
</protein>
<dbReference type="InterPro" id="IPR055411">
    <property type="entry name" value="LRR_FXL15/At3g58940/PEG3-like"/>
</dbReference>
<gene>
    <name evidence="3" type="primary">LOC116203363</name>
</gene>
<name>A0A6P8D3B1_PUNGR</name>
<dbReference type="InterPro" id="IPR050232">
    <property type="entry name" value="FBL13/AtMIF1-like"/>
</dbReference>
<reference evidence="2" key="1">
    <citation type="journal article" date="2020" name="Plant Biotechnol. J.">
        <title>The pomegranate (Punica granatum L.) draft genome dissects genetic divergence between soft- and hard-seeded cultivars.</title>
        <authorList>
            <person name="Luo X."/>
            <person name="Li H."/>
            <person name="Wu Z."/>
            <person name="Yao W."/>
            <person name="Zhao P."/>
            <person name="Cao D."/>
            <person name="Yu H."/>
            <person name="Li K."/>
            <person name="Poudel K."/>
            <person name="Zhao D."/>
            <person name="Zhang F."/>
            <person name="Xia X."/>
            <person name="Chen L."/>
            <person name="Wang Q."/>
            <person name="Jing D."/>
            <person name="Cao S."/>
        </authorList>
    </citation>
    <scope>NUCLEOTIDE SEQUENCE [LARGE SCALE GENOMIC DNA]</scope>
    <source>
        <strain evidence="2">cv. Tunisia</strain>
    </source>
</reference>
<dbReference type="Pfam" id="PF00646">
    <property type="entry name" value="F-box"/>
    <property type="match status" value="1"/>
</dbReference>
<dbReference type="CDD" id="cd22160">
    <property type="entry name" value="F-box_AtFBL13-like"/>
    <property type="match status" value="1"/>
</dbReference>
<reference evidence="3" key="2">
    <citation type="submission" date="2025-08" db="UniProtKB">
        <authorList>
            <consortium name="RefSeq"/>
        </authorList>
    </citation>
    <scope>IDENTIFICATION</scope>
    <source>
        <tissue evidence="3">Leaf</tissue>
    </source>
</reference>
<dbReference type="RefSeq" id="XP_031390910.1">
    <property type="nucleotide sequence ID" value="XM_031535050.1"/>
</dbReference>
<sequence length="452" mass="51547">MDTNPTVVQAKRVKLDEIQCSDRLSNLPDAVLLCILALLPTRDAVATSILSKKWKHLWAFVPYLRLDEFEFHERSEFMDFLERALALRSVSSLKGLTLSCKVLDDASRINSLITRAISCNLQELSLSLFDTAQPYELPASVFRCQTLVEIQLKMSCTLKFPCSICLSSLTILSLESVTFMDDKSTSDLFSCPSLKELLIKKCYWKNLNLVSISAPKLKKLIILDGPARGRAVSNVCRVQIKGVNLKLFVYTGRLLNEYSFFGSSTKHARFYFHHIDDAGLDLVVKHEYNLLNGLSNVHRLAFSDGFLKDLACKGELLDRLPTFPNVTRLSVRRVISLNCRVLQMIFEKSPHLDRISFKRGPRMKISEVLDDLHSCYLARLKTIRIHTFHASVEDFFILGLLLKNCVVLKQISLRFTHDEMEIEDLERLRTLPRSSKGCGVTLFFSDNRVMEL</sequence>
<dbReference type="AlphaFoldDB" id="A0A6P8D3B1"/>